<keyword evidence="1 10" id="KW-0813">Transport</keyword>
<organism evidence="13 14">
    <name type="scientific">candidate division WOR-1 bacterium RIFCSPLOWO2_02_FULL_46_20</name>
    <dbReference type="NCBI Taxonomy" id="1802567"/>
    <lineage>
        <taxon>Bacteria</taxon>
        <taxon>Bacillati</taxon>
        <taxon>Saganbacteria</taxon>
    </lineage>
</organism>
<keyword evidence="10" id="KW-1003">Cell membrane</keyword>
<comment type="function">
    <text evidence="10">Part of a membrane-bound complex that couples electron transfer with translocation of ions across the membrane.</text>
</comment>
<feature type="binding site" evidence="10">
    <location>
        <position position="49"/>
    </location>
    <ligand>
        <name>[4Fe-4S] cluster</name>
        <dbReference type="ChEBI" id="CHEBI:49883"/>
        <label>1</label>
    </ligand>
</feature>
<sequence length="268" mass="28116">MDILLLSVIVLGGLGFIFAALLALAADYFRAAEDPRIVKILAILPGTNCGACGVAGCRAFAEKLAAAAGDVLVSGCVSGGVTVVQKLAELMGVAQPTDAHKKIAAVHCWAKVDQRQALARYSGVMTCQSANLVAGGGLMCRYGCLGYADCVLVCPFDAIKMEQGLPVVDPDRCTSCALCVAACPRQIIDIIPFTKRVIVACSSRDSGAVTRKNCPVGCIACKICEKEVPEIFKVIDNLARINYNKPGESGTECEVAINKCPTKCIVKL</sequence>
<dbReference type="GO" id="GO:0005886">
    <property type="term" value="C:plasma membrane"/>
    <property type="evidence" value="ECO:0007669"/>
    <property type="project" value="UniProtKB-SubCell"/>
</dbReference>
<dbReference type="GO" id="GO:0051539">
    <property type="term" value="F:4 iron, 4 sulfur cluster binding"/>
    <property type="evidence" value="ECO:0007669"/>
    <property type="project" value="UniProtKB-UniRule"/>
</dbReference>
<feature type="binding site" evidence="10">
    <location>
        <position position="52"/>
    </location>
    <ligand>
        <name>[4Fe-4S] cluster</name>
        <dbReference type="ChEBI" id="CHEBI:49883"/>
        <label>1</label>
    </ligand>
</feature>
<dbReference type="AlphaFoldDB" id="A0A1F4R494"/>
<dbReference type="EC" id="7.-.-.-" evidence="10"/>
<dbReference type="GO" id="GO:0022900">
    <property type="term" value="P:electron transport chain"/>
    <property type="evidence" value="ECO:0007669"/>
    <property type="project" value="UniProtKB-UniRule"/>
</dbReference>
<evidence type="ECO:0000256" key="2">
    <source>
        <dbReference type="ARBA" id="ARBA00022485"/>
    </source>
</evidence>
<feature type="binding site" evidence="10">
    <location>
        <position position="154"/>
    </location>
    <ligand>
        <name>[4Fe-4S] cluster</name>
        <dbReference type="ChEBI" id="CHEBI:49883"/>
        <label>3</label>
    </ligand>
</feature>
<comment type="cofactor">
    <cofactor evidence="10">
        <name>[4Fe-4S] cluster</name>
        <dbReference type="ChEBI" id="CHEBI:49883"/>
    </cofactor>
    <text evidence="10">Binds 3 [4Fe-4S] clusters.</text>
</comment>
<dbReference type="PROSITE" id="PS51379">
    <property type="entry name" value="4FE4S_FER_2"/>
    <property type="match status" value="1"/>
</dbReference>
<dbReference type="SUPFAM" id="SSF54862">
    <property type="entry name" value="4Fe-4S ferredoxins"/>
    <property type="match status" value="2"/>
</dbReference>
<keyword evidence="4 10" id="KW-0677">Repeat</keyword>
<comment type="similarity">
    <text evidence="10">Belongs to the 4Fe4S bacterial-type ferredoxin family. RnfB subfamily.</text>
</comment>
<feature type="binding site" evidence="10">
    <location>
        <position position="150"/>
    </location>
    <ligand>
        <name>[4Fe-4S] cluster</name>
        <dbReference type="ChEBI" id="CHEBI:49883"/>
        <label>2</label>
    </ligand>
</feature>
<keyword evidence="2 10" id="KW-0004">4Fe-4S</keyword>
<dbReference type="PROSITE" id="PS51656">
    <property type="entry name" value="4FE4S"/>
    <property type="match status" value="1"/>
</dbReference>
<comment type="subunit">
    <text evidence="10">The complex is composed of six subunits: RnfA, RnfB, RnfC, RnfD, RnfE and RnfG.</text>
</comment>
<dbReference type="Gene3D" id="3.30.70.20">
    <property type="match status" value="2"/>
</dbReference>
<feature type="binding site" evidence="10">
    <location>
        <position position="140"/>
    </location>
    <ligand>
        <name>[4Fe-4S] cluster</name>
        <dbReference type="ChEBI" id="CHEBI:49883"/>
        <label>2</label>
    </ligand>
</feature>
<dbReference type="PANTHER" id="PTHR43560:SF1">
    <property type="entry name" value="ION-TRANSLOCATING OXIDOREDUCTASE COMPLEX SUBUNIT B"/>
    <property type="match status" value="1"/>
</dbReference>
<feature type="region of interest" description="Hydrophobic" evidence="10">
    <location>
        <begin position="1"/>
        <end position="26"/>
    </location>
</feature>
<protein>
    <recommendedName>
        <fullName evidence="10">Ion-translocating oxidoreductase complex subunit B</fullName>
        <ecNumber evidence="10">7.-.-.-</ecNumber>
    </recommendedName>
    <alternativeName>
        <fullName evidence="10">Rnf electron transport complex subunit B</fullName>
    </alternativeName>
</protein>
<proteinExistence type="inferred from homology"/>
<evidence type="ECO:0000259" key="12">
    <source>
        <dbReference type="PROSITE" id="PS51656"/>
    </source>
</evidence>
<dbReference type="PANTHER" id="PTHR43560">
    <property type="entry name" value="ION-TRANSLOCATING OXIDOREDUCTASE COMPLEX SUBUNIT B"/>
    <property type="match status" value="1"/>
</dbReference>
<dbReference type="InterPro" id="IPR017896">
    <property type="entry name" value="4Fe4S_Fe-S-bd"/>
</dbReference>
<evidence type="ECO:0000256" key="8">
    <source>
        <dbReference type="ARBA" id="ARBA00023014"/>
    </source>
</evidence>
<dbReference type="Gene3D" id="1.10.15.40">
    <property type="entry name" value="Electron transport complex subunit B, putative Fe-S cluster"/>
    <property type="match status" value="1"/>
</dbReference>
<evidence type="ECO:0000256" key="3">
    <source>
        <dbReference type="ARBA" id="ARBA00022723"/>
    </source>
</evidence>
<feature type="domain" description="4Fe-4S ferredoxin-type" evidence="11">
    <location>
        <begin position="164"/>
        <end position="193"/>
    </location>
</feature>
<dbReference type="InterPro" id="IPR010207">
    <property type="entry name" value="Elect_transpt_cplx_RnfB/RsxB"/>
</dbReference>
<evidence type="ECO:0000256" key="7">
    <source>
        <dbReference type="ARBA" id="ARBA00023004"/>
    </source>
</evidence>
<dbReference type="Pfam" id="PF04060">
    <property type="entry name" value="FeS"/>
    <property type="match status" value="1"/>
</dbReference>
<dbReference type="InterPro" id="IPR007202">
    <property type="entry name" value="4Fe-4S_dom"/>
</dbReference>
<evidence type="ECO:0000256" key="10">
    <source>
        <dbReference type="HAMAP-Rule" id="MF_00463"/>
    </source>
</evidence>
<dbReference type="Pfam" id="PF13370">
    <property type="entry name" value="Fer4_13"/>
    <property type="match status" value="1"/>
</dbReference>
<evidence type="ECO:0000313" key="13">
    <source>
        <dbReference type="EMBL" id="OGC02930.1"/>
    </source>
</evidence>
<feature type="binding site" evidence="10">
    <location>
        <position position="179"/>
    </location>
    <ligand>
        <name>[4Fe-4S] cluster</name>
        <dbReference type="ChEBI" id="CHEBI:49883"/>
        <label>3</label>
    </ligand>
</feature>
<dbReference type="NCBIfam" id="TIGR01944">
    <property type="entry name" value="rnfB"/>
    <property type="match status" value="1"/>
</dbReference>
<feature type="binding site" evidence="10">
    <location>
        <position position="173"/>
    </location>
    <ligand>
        <name>[4Fe-4S] cluster</name>
        <dbReference type="ChEBI" id="CHEBI:49883"/>
        <label>3</label>
    </ligand>
</feature>
<dbReference type="Pfam" id="PF00037">
    <property type="entry name" value="Fer4"/>
    <property type="match status" value="1"/>
</dbReference>
<feature type="binding site" evidence="10">
    <location>
        <position position="183"/>
    </location>
    <ligand>
        <name>[4Fe-4S] cluster</name>
        <dbReference type="ChEBI" id="CHEBI:49883"/>
        <label>2</label>
    </ligand>
</feature>
<keyword evidence="9 10" id="KW-0472">Membrane</keyword>
<dbReference type="HAMAP" id="MF_00463">
    <property type="entry name" value="RsxB_RnfB"/>
    <property type="match status" value="1"/>
</dbReference>
<feature type="domain" description="4Fe-4S" evidence="12">
    <location>
        <begin position="32"/>
        <end position="93"/>
    </location>
</feature>
<keyword evidence="8 10" id="KW-0411">Iron-sulfur</keyword>
<dbReference type="GO" id="GO:0009055">
    <property type="term" value="F:electron transfer activity"/>
    <property type="evidence" value="ECO:0007669"/>
    <property type="project" value="InterPro"/>
</dbReference>
<dbReference type="GO" id="GO:0046872">
    <property type="term" value="F:metal ion binding"/>
    <property type="evidence" value="ECO:0007669"/>
    <property type="project" value="UniProtKB-KW"/>
</dbReference>
<accession>A0A1F4R494</accession>
<evidence type="ECO:0000256" key="4">
    <source>
        <dbReference type="ARBA" id="ARBA00022737"/>
    </source>
</evidence>
<comment type="caution">
    <text evidence="10">Lacks conserved residue(s) required for the propagation of feature annotation.</text>
</comment>
<evidence type="ECO:0000256" key="9">
    <source>
        <dbReference type="ARBA" id="ARBA00023136"/>
    </source>
</evidence>
<name>A0A1F4R494_UNCSA</name>
<dbReference type="Proteomes" id="UP000176938">
    <property type="component" value="Unassembled WGS sequence"/>
</dbReference>
<evidence type="ECO:0000259" key="11">
    <source>
        <dbReference type="PROSITE" id="PS51379"/>
    </source>
</evidence>
<feature type="binding site" evidence="10">
    <location>
        <position position="57"/>
    </location>
    <ligand>
        <name>[4Fe-4S] cluster</name>
        <dbReference type="ChEBI" id="CHEBI:49883"/>
        <label>1</label>
    </ligand>
</feature>
<keyword evidence="6 10" id="KW-0249">Electron transport</keyword>
<comment type="subcellular location">
    <subcellularLocation>
        <location evidence="10">Cell membrane</location>
    </subcellularLocation>
</comment>
<gene>
    <name evidence="10" type="primary">rnfB</name>
    <name evidence="13" type="ORF">A3H38_04920</name>
</gene>
<evidence type="ECO:0000256" key="5">
    <source>
        <dbReference type="ARBA" id="ARBA00022967"/>
    </source>
</evidence>
<dbReference type="EMBL" id="METP01000066">
    <property type="protein sequence ID" value="OGC02930.1"/>
    <property type="molecule type" value="Genomic_DNA"/>
</dbReference>
<comment type="caution">
    <text evidence="13">The sequence shown here is derived from an EMBL/GenBank/DDBJ whole genome shotgun (WGS) entry which is preliminary data.</text>
</comment>
<keyword evidence="7 10" id="KW-0408">Iron</keyword>
<keyword evidence="5 10" id="KW-1278">Translocase</keyword>
<feature type="binding site" evidence="10">
    <location>
        <position position="76"/>
    </location>
    <ligand>
        <name>[4Fe-4S] cluster</name>
        <dbReference type="ChEBI" id="CHEBI:49883"/>
        <label>1</label>
    </ligand>
</feature>
<dbReference type="InterPro" id="IPR017900">
    <property type="entry name" value="4Fe4S_Fe_S_CS"/>
</dbReference>
<feature type="binding site" evidence="10">
    <location>
        <position position="144"/>
    </location>
    <ligand>
        <name>[4Fe-4S] cluster</name>
        <dbReference type="ChEBI" id="CHEBI:49883"/>
        <label>2</label>
    </ligand>
</feature>
<evidence type="ECO:0000313" key="14">
    <source>
        <dbReference type="Proteomes" id="UP000176938"/>
    </source>
</evidence>
<reference evidence="13 14" key="1">
    <citation type="journal article" date="2016" name="Nat. Commun.">
        <title>Thousands of microbial genomes shed light on interconnected biogeochemical processes in an aquifer system.</title>
        <authorList>
            <person name="Anantharaman K."/>
            <person name="Brown C.T."/>
            <person name="Hug L.A."/>
            <person name="Sharon I."/>
            <person name="Castelle C.J."/>
            <person name="Probst A.J."/>
            <person name="Thomas B.C."/>
            <person name="Singh A."/>
            <person name="Wilkins M.J."/>
            <person name="Karaoz U."/>
            <person name="Brodie E.L."/>
            <person name="Williams K.H."/>
            <person name="Hubbard S.S."/>
            <person name="Banfield J.F."/>
        </authorList>
    </citation>
    <scope>NUCLEOTIDE SEQUENCE [LARGE SCALE GENOMIC DNA]</scope>
</reference>
<dbReference type="InterPro" id="IPR050395">
    <property type="entry name" value="4Fe4S_Ferredoxin_RnfB"/>
</dbReference>
<evidence type="ECO:0000256" key="1">
    <source>
        <dbReference type="ARBA" id="ARBA00022448"/>
    </source>
</evidence>
<keyword evidence="3 10" id="KW-0479">Metal-binding</keyword>
<dbReference type="PROSITE" id="PS00198">
    <property type="entry name" value="4FE4S_FER_1"/>
    <property type="match status" value="1"/>
</dbReference>
<evidence type="ECO:0000256" key="6">
    <source>
        <dbReference type="ARBA" id="ARBA00022982"/>
    </source>
</evidence>
<feature type="binding site" evidence="10">
    <location>
        <position position="176"/>
    </location>
    <ligand>
        <name>[4Fe-4S] cluster</name>
        <dbReference type="ChEBI" id="CHEBI:49883"/>
        <label>3</label>
    </ligand>
</feature>